<dbReference type="PANTHER" id="PTHR42160">
    <property type="entry name" value="URACIL-DNA GLYCOSYLASE SUPERFAMILY PROTEIN"/>
    <property type="match status" value="1"/>
</dbReference>
<sequence length="198" mass="22528">MAMTFSKLWQEIQGCTHCEALLPLPPRPVLQASAESRILIAAQAPGIRAHHSTTPFDDPSGDRLRAWLGVSRATFYTPTNFALVPMGFCYPGQGKTGDLPPRPECAPLWREPLLEQLQNVSLTLVIGQYAQAWHLPNSGKSVTERVQRWREFWPEILPLPHPSGRNNRWLKRHPWFEQEVVPTLQERIKTLLSAESHQ</sequence>
<dbReference type="AlphaFoldDB" id="A0A9X2KSF7"/>
<reference evidence="2" key="2">
    <citation type="submission" date="2023-01" db="EMBL/GenBank/DDBJ databases">
        <title>Gilvimarinus xylanilyticus HB14 isolated from Caulerpa lentillifera aquaculture base in Hainan, China.</title>
        <authorList>
            <person name="Zhang Y.-J."/>
        </authorList>
    </citation>
    <scope>NUCLEOTIDE SEQUENCE</scope>
    <source>
        <strain evidence="2">HB14</strain>
    </source>
</reference>
<dbReference type="Pfam" id="PF03167">
    <property type="entry name" value="UDG"/>
    <property type="match status" value="1"/>
</dbReference>
<keyword evidence="3" id="KW-1185">Reference proteome</keyword>
<dbReference type="Gene3D" id="3.40.470.10">
    <property type="entry name" value="Uracil-DNA glycosylase-like domain"/>
    <property type="match status" value="1"/>
</dbReference>
<dbReference type="CDD" id="cd10033">
    <property type="entry name" value="UDG_like"/>
    <property type="match status" value="1"/>
</dbReference>
<feature type="domain" description="Uracil-DNA glycosylase-like" evidence="1">
    <location>
        <begin position="29"/>
        <end position="185"/>
    </location>
</feature>
<accession>A0A9X2KSF7</accession>
<reference evidence="2" key="1">
    <citation type="submission" date="2022-05" db="EMBL/GenBank/DDBJ databases">
        <authorList>
            <person name="Sun H.-N."/>
        </authorList>
    </citation>
    <scope>NUCLEOTIDE SEQUENCE</scope>
    <source>
        <strain evidence="2">HB14</strain>
    </source>
</reference>
<dbReference type="EMBL" id="JAMFTH010000001">
    <property type="protein sequence ID" value="MCP8898199.1"/>
    <property type="molecule type" value="Genomic_DNA"/>
</dbReference>
<dbReference type="InterPro" id="IPR047124">
    <property type="entry name" value="HI_0220.2"/>
</dbReference>
<dbReference type="PANTHER" id="PTHR42160:SF1">
    <property type="entry name" value="URACIL-DNA GLYCOSYLASE SUPERFAMILY PROTEIN"/>
    <property type="match status" value="1"/>
</dbReference>
<evidence type="ECO:0000313" key="2">
    <source>
        <dbReference type="EMBL" id="MCP8898199.1"/>
    </source>
</evidence>
<comment type="caution">
    <text evidence="2">The sequence shown here is derived from an EMBL/GenBank/DDBJ whole genome shotgun (WGS) entry which is preliminary data.</text>
</comment>
<dbReference type="SMART" id="SM00986">
    <property type="entry name" value="UDG"/>
    <property type="match status" value="1"/>
</dbReference>
<protein>
    <submittedName>
        <fullName evidence="2">Uracil-DNA glycosylase family protein</fullName>
    </submittedName>
</protein>
<evidence type="ECO:0000313" key="3">
    <source>
        <dbReference type="Proteomes" id="UP001139319"/>
    </source>
</evidence>
<gene>
    <name evidence="2" type="ORF">M6D89_02670</name>
</gene>
<organism evidence="2 3">
    <name type="scientific">Gilvimarinus xylanilyticus</name>
    <dbReference type="NCBI Taxonomy" id="2944139"/>
    <lineage>
        <taxon>Bacteria</taxon>
        <taxon>Pseudomonadati</taxon>
        <taxon>Pseudomonadota</taxon>
        <taxon>Gammaproteobacteria</taxon>
        <taxon>Cellvibrionales</taxon>
        <taxon>Cellvibrionaceae</taxon>
        <taxon>Gilvimarinus</taxon>
    </lineage>
</organism>
<name>A0A9X2KSF7_9GAMM</name>
<dbReference type="InterPro" id="IPR005122">
    <property type="entry name" value="Uracil-DNA_glycosylase-like"/>
</dbReference>
<dbReference type="Proteomes" id="UP001139319">
    <property type="component" value="Unassembled WGS sequence"/>
</dbReference>
<dbReference type="SUPFAM" id="SSF52141">
    <property type="entry name" value="Uracil-DNA glycosylase-like"/>
    <property type="match status" value="1"/>
</dbReference>
<dbReference type="InterPro" id="IPR036895">
    <property type="entry name" value="Uracil-DNA_glycosylase-like_sf"/>
</dbReference>
<dbReference type="SMART" id="SM00987">
    <property type="entry name" value="UreE_C"/>
    <property type="match status" value="1"/>
</dbReference>
<proteinExistence type="predicted"/>
<evidence type="ECO:0000259" key="1">
    <source>
        <dbReference type="SMART" id="SM00986"/>
    </source>
</evidence>